<dbReference type="OrthoDB" id="9802872at2"/>
<dbReference type="InterPro" id="IPR004839">
    <property type="entry name" value="Aminotransferase_I/II_large"/>
</dbReference>
<evidence type="ECO:0000256" key="5">
    <source>
        <dbReference type="ARBA" id="ARBA00037974"/>
    </source>
</evidence>
<dbReference type="InterPro" id="IPR015421">
    <property type="entry name" value="PyrdxlP-dep_Trfase_major"/>
</dbReference>
<dbReference type="InterPro" id="IPR015422">
    <property type="entry name" value="PyrdxlP-dep_Trfase_small"/>
</dbReference>
<evidence type="ECO:0000256" key="3">
    <source>
        <dbReference type="ARBA" id="ARBA00022898"/>
    </source>
</evidence>
<dbReference type="NCBIfam" id="TIGR04350">
    <property type="entry name" value="C_S_lyase_PatB"/>
    <property type="match status" value="1"/>
</dbReference>
<keyword evidence="3" id="KW-0663">Pyridoxal phosphate</keyword>
<dbReference type="GO" id="GO:0008483">
    <property type="term" value="F:transaminase activity"/>
    <property type="evidence" value="ECO:0007669"/>
    <property type="project" value="UniProtKB-KW"/>
</dbReference>
<dbReference type="InterPro" id="IPR027619">
    <property type="entry name" value="C-S_lyase_PatB-like"/>
</dbReference>
<dbReference type="PANTHER" id="PTHR43525:SF1">
    <property type="entry name" value="PROTEIN MALY"/>
    <property type="match status" value="1"/>
</dbReference>
<comment type="similarity">
    <text evidence="5">Belongs to the class-II pyridoxal-phosphate-dependent aminotransferase family. MalY/PatB cystathionine beta-lyase subfamily.</text>
</comment>
<evidence type="ECO:0000313" key="7">
    <source>
        <dbReference type="EMBL" id="ADH97983.1"/>
    </source>
</evidence>
<dbReference type="InterPro" id="IPR015424">
    <property type="entry name" value="PyrdxlP-dep_Trfase"/>
</dbReference>
<name>D6XXC6_BACIE</name>
<dbReference type="EMBL" id="CP001791">
    <property type="protein sequence ID" value="ADH97983.1"/>
    <property type="molecule type" value="Genomic_DNA"/>
</dbReference>
<dbReference type="GO" id="GO:0047804">
    <property type="term" value="F:cysteine-S-conjugate beta-lyase activity"/>
    <property type="evidence" value="ECO:0007669"/>
    <property type="project" value="UniProtKB-EC"/>
</dbReference>
<feature type="domain" description="Aminotransferase class I/classII large" evidence="6">
    <location>
        <begin position="54"/>
        <end position="382"/>
    </location>
</feature>
<dbReference type="Proteomes" id="UP000000271">
    <property type="component" value="Chromosome"/>
</dbReference>
<reference evidence="7" key="1">
    <citation type="submission" date="2009-10" db="EMBL/GenBank/DDBJ databases">
        <title>Complete sequence of Bacillus selenitireducens MLS10.</title>
        <authorList>
            <consortium name="US DOE Joint Genome Institute"/>
            <person name="Lucas S."/>
            <person name="Copeland A."/>
            <person name="Lapidus A."/>
            <person name="Glavina del Rio T."/>
            <person name="Dalin E."/>
            <person name="Tice H."/>
            <person name="Bruce D."/>
            <person name="Goodwin L."/>
            <person name="Pitluck S."/>
            <person name="Sims D."/>
            <person name="Brettin T."/>
            <person name="Detter J.C."/>
            <person name="Han C."/>
            <person name="Larimer F."/>
            <person name="Land M."/>
            <person name="Hauser L."/>
            <person name="Kyrpides N."/>
            <person name="Ovchinnikova G."/>
            <person name="Stolz J."/>
        </authorList>
    </citation>
    <scope>NUCLEOTIDE SEQUENCE [LARGE SCALE GENOMIC DNA]</scope>
    <source>
        <strain evidence="7">MLS10</strain>
    </source>
</reference>
<keyword evidence="8" id="KW-1185">Reference proteome</keyword>
<gene>
    <name evidence="7" type="ordered locus">Bsel_0445</name>
</gene>
<dbReference type="Pfam" id="PF00155">
    <property type="entry name" value="Aminotran_1_2"/>
    <property type="match status" value="1"/>
</dbReference>
<dbReference type="PANTHER" id="PTHR43525">
    <property type="entry name" value="PROTEIN MALY"/>
    <property type="match status" value="1"/>
</dbReference>
<dbReference type="GO" id="GO:0030170">
    <property type="term" value="F:pyridoxal phosphate binding"/>
    <property type="evidence" value="ECO:0007669"/>
    <property type="project" value="InterPro"/>
</dbReference>
<organism evidence="7 8">
    <name type="scientific">Bacillus selenitireducens (strain ATCC 700615 / DSM 15326 / MLS10)</name>
    <dbReference type="NCBI Taxonomy" id="439292"/>
    <lineage>
        <taxon>Bacteria</taxon>
        <taxon>Bacillati</taxon>
        <taxon>Bacillota</taxon>
        <taxon>Bacilli</taxon>
        <taxon>Bacillales</taxon>
        <taxon>Bacillaceae</taxon>
        <taxon>Salisediminibacterium</taxon>
    </lineage>
</organism>
<dbReference type="CDD" id="cd00609">
    <property type="entry name" value="AAT_like"/>
    <property type="match status" value="1"/>
</dbReference>
<dbReference type="AlphaFoldDB" id="D6XXC6"/>
<dbReference type="eggNOG" id="COG1168">
    <property type="taxonomic scope" value="Bacteria"/>
</dbReference>
<evidence type="ECO:0000259" key="6">
    <source>
        <dbReference type="Pfam" id="PF00155"/>
    </source>
</evidence>
<dbReference type="SUPFAM" id="SSF53383">
    <property type="entry name" value="PLP-dependent transferases"/>
    <property type="match status" value="1"/>
</dbReference>
<protein>
    <recommendedName>
        <fullName evidence="2">cysteine-S-conjugate beta-lyase</fullName>
        <ecNumber evidence="2">4.4.1.13</ecNumber>
    </recommendedName>
</protein>
<accession>D6XXC6</accession>
<dbReference type="RefSeq" id="WP_013171412.1">
    <property type="nucleotide sequence ID" value="NC_014219.1"/>
</dbReference>
<dbReference type="InterPro" id="IPR051798">
    <property type="entry name" value="Class-II_PLP-Dep_Aminotrans"/>
</dbReference>
<proteinExistence type="inferred from homology"/>
<dbReference type="Gene3D" id="3.90.1150.10">
    <property type="entry name" value="Aspartate Aminotransferase, domain 1"/>
    <property type="match status" value="1"/>
</dbReference>
<keyword evidence="4" id="KW-0456">Lyase</keyword>
<dbReference type="STRING" id="439292.Bsel_0445"/>
<dbReference type="Gene3D" id="3.40.640.10">
    <property type="entry name" value="Type I PLP-dependent aspartate aminotransferase-like (Major domain)"/>
    <property type="match status" value="1"/>
</dbReference>
<comment type="cofactor">
    <cofactor evidence="1">
        <name>pyridoxal 5'-phosphate</name>
        <dbReference type="ChEBI" id="CHEBI:597326"/>
    </cofactor>
</comment>
<evidence type="ECO:0000256" key="1">
    <source>
        <dbReference type="ARBA" id="ARBA00001933"/>
    </source>
</evidence>
<keyword evidence="7" id="KW-0032">Aminotransferase</keyword>
<evidence type="ECO:0000256" key="4">
    <source>
        <dbReference type="ARBA" id="ARBA00023239"/>
    </source>
</evidence>
<sequence length="391" mass="44062">MRFDEQIARDRTYSVKWDRTEAVFQTKEEILPMWVADMDFKPPEGVLGVMNERLQHGIFGYTFVDDEVTDTVRNWMKTRHGWDVDRAWISYSTGVVPSLAKTVQAFTEPGERVLIQSPVYPPFFSMVTENGREVENCQLVETDGEYRIDFTAFEEAAAKPDVKLFFLCSPHNPVGRVWTKEELTALADICLAHGVVIVADEIHSDLIMAGQTHVPIASLSEDISHQTVTLSAPSKTFNLAGLQASFVIAENEEYRKKLAGVDRSQGNFTLNTFGILAMKTAYETGGEWLSELNAYIEENARTVQTFLEKEVPEIRMVTPEATYLLWLDCREVGLDDKALEKLFVEDGKIGFNWGHTFGAGGEGFVRMNVACPRKTVEEGLERMKAAIKKHG</sequence>
<dbReference type="EC" id="4.4.1.13" evidence="2"/>
<keyword evidence="7" id="KW-0808">Transferase</keyword>
<evidence type="ECO:0000313" key="8">
    <source>
        <dbReference type="Proteomes" id="UP000000271"/>
    </source>
</evidence>
<evidence type="ECO:0000256" key="2">
    <source>
        <dbReference type="ARBA" id="ARBA00012224"/>
    </source>
</evidence>
<dbReference type="HOGENOM" id="CLU_017584_15_0_9"/>
<dbReference type="KEGG" id="bse:Bsel_0445"/>